<evidence type="ECO:0000256" key="8">
    <source>
        <dbReference type="ARBA" id="ARBA00023159"/>
    </source>
</evidence>
<evidence type="ECO:0000259" key="15">
    <source>
        <dbReference type="PROSITE" id="PS51294"/>
    </source>
</evidence>
<comment type="function">
    <text evidence="11">Transcriptional activator that binds specific DNA sequence.</text>
</comment>
<evidence type="ECO:0000256" key="12">
    <source>
        <dbReference type="PROSITE-ProRule" id="PRU00169"/>
    </source>
</evidence>
<dbReference type="Pfam" id="PF00072">
    <property type="entry name" value="Response_reg"/>
    <property type="match status" value="1"/>
</dbReference>
<feature type="region of interest" description="Disordered" evidence="13">
    <location>
        <begin position="377"/>
        <end position="398"/>
    </location>
</feature>
<dbReference type="Pfam" id="PF00249">
    <property type="entry name" value="Myb_DNA-binding"/>
    <property type="match status" value="1"/>
</dbReference>
<feature type="modified residue" description="4-aspartylphosphate" evidence="12">
    <location>
        <position position="67"/>
    </location>
</feature>
<keyword evidence="7 11" id="KW-0238">DNA-binding</keyword>
<evidence type="ECO:0000256" key="6">
    <source>
        <dbReference type="ARBA" id="ARBA00023015"/>
    </source>
</evidence>
<dbReference type="Gene3D" id="3.40.50.2300">
    <property type="match status" value="1"/>
</dbReference>
<dbReference type="PROSITE" id="PS50110">
    <property type="entry name" value="RESPONSE_REGULATORY"/>
    <property type="match status" value="1"/>
</dbReference>
<dbReference type="Gene3D" id="1.10.10.60">
    <property type="entry name" value="Homeodomain-like"/>
    <property type="match status" value="1"/>
</dbReference>
<keyword evidence="5 11" id="KW-0902">Two-component regulatory system</keyword>
<evidence type="ECO:0000313" key="17">
    <source>
        <dbReference type="Proteomes" id="UP001341840"/>
    </source>
</evidence>
<sequence>MAVIDKKDNQFPKGMHVLAVDDDRTCLVILKAALQKCHYQVTTTNSAITALQLLREKKNKFDLVISDVHMPDMDGFKLLELVGLEMDLPVIMLSVNDDPRVMMKGIMHGACFYLIKPVKIEELKNIWQHVIRRNKLDSKDTGKAINNHENPDSGGGSGNELTTGGASDQSSKPSRKRKEQDEDEDEDEDHENSHDNGEDPSAQKKPRVVWSLELHRKFVAAVEQLGIDKAVPKKILDLMNVEKLTRENVASHLQKYRLYLRRVNAITNQQHSNIGSSFSSGDTSSYLRMSPLTGIGQLQTLNNSGYGLRSFSPSNIIGRLNTPSGLNAHGFNSNDNQFQFPSSGLLGRPGGNTSQIFLSGGGLNSVQNLSSIFDPKQSFSRQKPMSGGGSSSPILGVSNNGLFLEQNHHHHHQGGIYDNNPNPVGSSSPEQISFPSLLHHHHGNTSCNNDMWSNECNNLMNSPTFQGGNLSGVSSITSLSSQSHDSFTDMNFQGVNFSSNNNNVQFQGWNNANNSHNNQNGNYHSLSGLMDPLFSNSSLNRNMEFDFCDAAAQMKHGGVIDLTEDSSLKSQHQLYKTQNTHISNNAGSLEDFVTEIMKQKQDKIKLPEGDFLCDTYSPGRTSM</sequence>
<keyword evidence="4" id="KW-0932">Cytokinin signaling pathway</keyword>
<evidence type="ECO:0000256" key="9">
    <source>
        <dbReference type="ARBA" id="ARBA00023163"/>
    </source>
</evidence>
<accession>A0ABU6T901</accession>
<comment type="similarity">
    <text evidence="2">Belongs to the ARR family. Type-B subfamily.</text>
</comment>
<keyword evidence="6 11" id="KW-0805">Transcription regulation</keyword>
<dbReference type="InterPro" id="IPR006447">
    <property type="entry name" value="Myb_dom_plants"/>
</dbReference>
<proteinExistence type="inferred from homology"/>
<feature type="region of interest" description="Disordered" evidence="13">
    <location>
        <begin position="140"/>
        <end position="204"/>
    </location>
</feature>
<dbReference type="PANTHER" id="PTHR43874:SF7">
    <property type="entry name" value="TWO-COMPONENT RESPONSE REGULATOR ARR10"/>
    <property type="match status" value="1"/>
</dbReference>
<comment type="subcellular location">
    <subcellularLocation>
        <location evidence="1 11">Nucleus</location>
    </subcellularLocation>
</comment>
<organism evidence="16 17">
    <name type="scientific">Stylosanthes scabra</name>
    <dbReference type="NCBI Taxonomy" id="79078"/>
    <lineage>
        <taxon>Eukaryota</taxon>
        <taxon>Viridiplantae</taxon>
        <taxon>Streptophyta</taxon>
        <taxon>Embryophyta</taxon>
        <taxon>Tracheophyta</taxon>
        <taxon>Spermatophyta</taxon>
        <taxon>Magnoliopsida</taxon>
        <taxon>eudicotyledons</taxon>
        <taxon>Gunneridae</taxon>
        <taxon>Pentapetalae</taxon>
        <taxon>rosids</taxon>
        <taxon>fabids</taxon>
        <taxon>Fabales</taxon>
        <taxon>Fabaceae</taxon>
        <taxon>Papilionoideae</taxon>
        <taxon>50 kb inversion clade</taxon>
        <taxon>dalbergioids sensu lato</taxon>
        <taxon>Dalbergieae</taxon>
        <taxon>Pterocarpus clade</taxon>
        <taxon>Stylosanthes</taxon>
    </lineage>
</organism>
<feature type="domain" description="HTH myb-type" evidence="15">
    <location>
        <begin position="202"/>
        <end position="261"/>
    </location>
</feature>
<keyword evidence="17" id="KW-1185">Reference proteome</keyword>
<dbReference type="PROSITE" id="PS51294">
    <property type="entry name" value="HTH_MYB"/>
    <property type="match status" value="1"/>
</dbReference>
<name>A0ABU6T901_9FABA</name>
<evidence type="ECO:0000256" key="7">
    <source>
        <dbReference type="ARBA" id="ARBA00023125"/>
    </source>
</evidence>
<keyword evidence="9 11" id="KW-0804">Transcription</keyword>
<evidence type="ECO:0000313" key="16">
    <source>
        <dbReference type="EMBL" id="MED6145197.1"/>
    </source>
</evidence>
<comment type="caution">
    <text evidence="16">The sequence shown here is derived from an EMBL/GenBank/DDBJ whole genome shotgun (WGS) entry which is preliminary data.</text>
</comment>
<dbReference type="SUPFAM" id="SSF46689">
    <property type="entry name" value="Homeodomain-like"/>
    <property type="match status" value="1"/>
</dbReference>
<dbReference type="PANTHER" id="PTHR43874">
    <property type="entry name" value="TWO-COMPONENT RESPONSE REGULATOR"/>
    <property type="match status" value="1"/>
</dbReference>
<keyword evidence="10 11" id="KW-0539">Nucleus</keyword>
<dbReference type="SUPFAM" id="SSF52172">
    <property type="entry name" value="CheY-like"/>
    <property type="match status" value="1"/>
</dbReference>
<dbReference type="PIRSF" id="PIRSF036392">
    <property type="entry name" value="RR_ARR_type-B"/>
    <property type="match status" value="1"/>
</dbReference>
<dbReference type="EMBL" id="JASCZI010090699">
    <property type="protein sequence ID" value="MED6145197.1"/>
    <property type="molecule type" value="Genomic_DNA"/>
</dbReference>
<evidence type="ECO:0000256" key="1">
    <source>
        <dbReference type="ARBA" id="ARBA00004123"/>
    </source>
</evidence>
<dbReference type="InterPro" id="IPR009057">
    <property type="entry name" value="Homeodomain-like_sf"/>
</dbReference>
<evidence type="ECO:0000256" key="2">
    <source>
        <dbReference type="ARBA" id="ARBA00006015"/>
    </source>
</evidence>
<keyword evidence="8 11" id="KW-0010">Activator</keyword>
<dbReference type="CDD" id="cd17584">
    <property type="entry name" value="REC_typeB_ARR-like"/>
    <property type="match status" value="1"/>
</dbReference>
<protein>
    <recommendedName>
        <fullName evidence="11">Two-component response regulator</fullName>
    </recommendedName>
</protein>
<dbReference type="InterPro" id="IPR001789">
    <property type="entry name" value="Sig_transdc_resp-reg_receiver"/>
</dbReference>
<dbReference type="InterPro" id="IPR017053">
    <property type="entry name" value="Response_reg_B-typ_pln"/>
</dbReference>
<evidence type="ECO:0000256" key="11">
    <source>
        <dbReference type="PIRNR" id="PIRNR036392"/>
    </source>
</evidence>
<feature type="compositionally biased region" description="Polar residues" evidence="13">
    <location>
        <begin position="419"/>
        <end position="433"/>
    </location>
</feature>
<dbReference type="Proteomes" id="UP001341840">
    <property type="component" value="Unassembled WGS sequence"/>
</dbReference>
<evidence type="ECO:0000256" key="5">
    <source>
        <dbReference type="ARBA" id="ARBA00023012"/>
    </source>
</evidence>
<feature type="region of interest" description="Disordered" evidence="13">
    <location>
        <begin position="410"/>
        <end position="433"/>
    </location>
</feature>
<feature type="domain" description="Response regulatory" evidence="14">
    <location>
        <begin position="16"/>
        <end position="131"/>
    </location>
</feature>
<evidence type="ECO:0000256" key="4">
    <source>
        <dbReference type="ARBA" id="ARBA00022864"/>
    </source>
</evidence>
<dbReference type="SMART" id="SM00448">
    <property type="entry name" value="REC"/>
    <property type="match status" value="1"/>
</dbReference>
<evidence type="ECO:0000256" key="3">
    <source>
        <dbReference type="ARBA" id="ARBA00022553"/>
    </source>
</evidence>
<evidence type="ECO:0000256" key="13">
    <source>
        <dbReference type="SAM" id="MobiDB-lite"/>
    </source>
</evidence>
<evidence type="ECO:0000259" key="14">
    <source>
        <dbReference type="PROSITE" id="PS50110"/>
    </source>
</evidence>
<dbReference type="NCBIfam" id="TIGR01557">
    <property type="entry name" value="myb_SHAQKYF"/>
    <property type="match status" value="1"/>
</dbReference>
<gene>
    <name evidence="16" type="ORF">PIB30_022794</name>
</gene>
<reference evidence="16 17" key="1">
    <citation type="journal article" date="2023" name="Plants (Basel)">
        <title>Bridging the Gap: Combining Genomics and Transcriptomics Approaches to Understand Stylosanthes scabra, an Orphan Legume from the Brazilian Caatinga.</title>
        <authorList>
            <person name="Ferreira-Neto J.R.C."/>
            <person name="da Silva M.D."/>
            <person name="Binneck E."/>
            <person name="de Melo N.F."/>
            <person name="da Silva R.H."/>
            <person name="de Melo A.L.T.M."/>
            <person name="Pandolfi V."/>
            <person name="Bustamante F.O."/>
            <person name="Brasileiro-Vidal A.C."/>
            <person name="Benko-Iseppon A.M."/>
        </authorList>
    </citation>
    <scope>NUCLEOTIDE SEQUENCE [LARGE SCALE GENOMIC DNA]</scope>
    <source>
        <tissue evidence="16">Leaves</tissue>
    </source>
</reference>
<dbReference type="InterPro" id="IPR011006">
    <property type="entry name" value="CheY-like_superfamily"/>
</dbReference>
<dbReference type="InterPro" id="IPR045279">
    <property type="entry name" value="ARR-like"/>
</dbReference>
<dbReference type="InterPro" id="IPR017930">
    <property type="entry name" value="Myb_dom"/>
</dbReference>
<dbReference type="InterPro" id="IPR001005">
    <property type="entry name" value="SANT/Myb"/>
</dbReference>
<feature type="compositionally biased region" description="Acidic residues" evidence="13">
    <location>
        <begin position="181"/>
        <end position="190"/>
    </location>
</feature>
<evidence type="ECO:0000256" key="10">
    <source>
        <dbReference type="ARBA" id="ARBA00023242"/>
    </source>
</evidence>
<keyword evidence="3 12" id="KW-0597">Phosphoprotein</keyword>